<accession>A0ABR9PF21</accession>
<reference evidence="2 3" key="1">
    <citation type="submission" date="2020-09" db="EMBL/GenBank/DDBJ databases">
        <title>Diversity and distribution of actinomycetes associated with coral in the coast of Hainan.</title>
        <authorList>
            <person name="Li F."/>
        </authorList>
    </citation>
    <scope>NUCLEOTIDE SEQUENCE [LARGE SCALE GENOMIC DNA]</scope>
    <source>
        <strain evidence="2 3">HNM0947</strain>
    </source>
</reference>
<sequence length="144" mass="14942">MANDTTDHAHSAPGTGPDPAVSALMAAVAVFIQTLSGGVPFGTAGTVLERMKAVREQIDKLTFSMLAPLAQMEVSGEFLAEGGEKTVKAYVTHAWGIGPNEAERLMYLARNLHHGTIPETGRAIDAGTLTVGEAAAVAAGVERE</sequence>
<gene>
    <name evidence="2" type="ORF">IDM40_27660</name>
</gene>
<feature type="non-terminal residue" evidence="2">
    <location>
        <position position="144"/>
    </location>
</feature>
<organism evidence="2 3">
    <name type="scientific">Nocardiopsis coralli</name>
    <dbReference type="NCBI Taxonomy" id="2772213"/>
    <lineage>
        <taxon>Bacteria</taxon>
        <taxon>Bacillati</taxon>
        <taxon>Actinomycetota</taxon>
        <taxon>Actinomycetes</taxon>
        <taxon>Streptosporangiales</taxon>
        <taxon>Nocardiopsidaceae</taxon>
        <taxon>Nocardiopsis</taxon>
    </lineage>
</organism>
<proteinExistence type="predicted"/>
<dbReference type="EMBL" id="JADBGI010000049">
    <property type="protein sequence ID" value="MBE3002444.1"/>
    <property type="molecule type" value="Genomic_DNA"/>
</dbReference>
<keyword evidence="1" id="KW-0472">Membrane</keyword>
<keyword evidence="1" id="KW-1133">Transmembrane helix</keyword>
<evidence type="ECO:0000313" key="2">
    <source>
        <dbReference type="EMBL" id="MBE3002444.1"/>
    </source>
</evidence>
<keyword evidence="1" id="KW-0812">Transmembrane</keyword>
<evidence type="ECO:0000313" key="3">
    <source>
        <dbReference type="Proteomes" id="UP000806528"/>
    </source>
</evidence>
<keyword evidence="3" id="KW-1185">Reference proteome</keyword>
<comment type="caution">
    <text evidence="2">The sequence shown here is derived from an EMBL/GenBank/DDBJ whole genome shotgun (WGS) entry which is preliminary data.</text>
</comment>
<protein>
    <submittedName>
        <fullName evidence="2">DUF222 domain-containing protein</fullName>
    </submittedName>
</protein>
<feature type="transmembrane region" description="Helical" evidence="1">
    <location>
        <begin position="20"/>
        <end position="48"/>
    </location>
</feature>
<name>A0ABR9PF21_9ACTN</name>
<dbReference type="Proteomes" id="UP000806528">
    <property type="component" value="Unassembled WGS sequence"/>
</dbReference>
<evidence type="ECO:0000256" key="1">
    <source>
        <dbReference type="SAM" id="Phobius"/>
    </source>
</evidence>